<keyword evidence="3" id="KW-1185">Reference proteome</keyword>
<dbReference type="Proteomes" id="UP001632038">
    <property type="component" value="Unassembled WGS sequence"/>
</dbReference>
<gene>
    <name evidence="2" type="ORF">CASFOL_019905</name>
</gene>
<evidence type="ECO:0000256" key="1">
    <source>
        <dbReference type="SAM" id="MobiDB-lite"/>
    </source>
</evidence>
<dbReference type="PANTHER" id="PTHR34659:SF1">
    <property type="entry name" value="PROTEIN EGT2"/>
    <property type="match status" value="1"/>
</dbReference>
<evidence type="ECO:0000313" key="2">
    <source>
        <dbReference type="EMBL" id="KAL3635358.1"/>
    </source>
</evidence>
<feature type="compositionally biased region" description="Low complexity" evidence="1">
    <location>
        <begin position="241"/>
        <end position="251"/>
    </location>
</feature>
<organism evidence="2 3">
    <name type="scientific">Castilleja foliolosa</name>
    <dbReference type="NCBI Taxonomy" id="1961234"/>
    <lineage>
        <taxon>Eukaryota</taxon>
        <taxon>Viridiplantae</taxon>
        <taxon>Streptophyta</taxon>
        <taxon>Embryophyta</taxon>
        <taxon>Tracheophyta</taxon>
        <taxon>Spermatophyta</taxon>
        <taxon>Magnoliopsida</taxon>
        <taxon>eudicotyledons</taxon>
        <taxon>Gunneridae</taxon>
        <taxon>Pentapetalae</taxon>
        <taxon>asterids</taxon>
        <taxon>lamiids</taxon>
        <taxon>Lamiales</taxon>
        <taxon>Orobanchaceae</taxon>
        <taxon>Pedicularideae</taxon>
        <taxon>Castillejinae</taxon>
        <taxon>Castilleja</taxon>
    </lineage>
</organism>
<dbReference type="InterPro" id="IPR053273">
    <property type="entry name" value="CST_Regulator"/>
</dbReference>
<feature type="compositionally biased region" description="Basic and acidic residues" evidence="1">
    <location>
        <begin position="255"/>
        <end position="264"/>
    </location>
</feature>
<proteinExistence type="predicted"/>
<dbReference type="EMBL" id="JAVIJP010000027">
    <property type="protein sequence ID" value="KAL3635358.1"/>
    <property type="molecule type" value="Genomic_DNA"/>
</dbReference>
<evidence type="ECO:0000313" key="3">
    <source>
        <dbReference type="Proteomes" id="UP001632038"/>
    </source>
</evidence>
<name>A0ABD3D051_9LAMI</name>
<reference evidence="3" key="1">
    <citation type="journal article" date="2024" name="IScience">
        <title>Strigolactones Initiate the Formation of Haustorium-like Structures in Castilleja.</title>
        <authorList>
            <person name="Buerger M."/>
            <person name="Peterson D."/>
            <person name="Chory J."/>
        </authorList>
    </citation>
    <scope>NUCLEOTIDE SEQUENCE [LARGE SCALE GENOMIC DNA]</scope>
</reference>
<dbReference type="PANTHER" id="PTHR34659">
    <property type="entry name" value="BNAA05G11610D PROTEIN"/>
    <property type="match status" value="1"/>
</dbReference>
<feature type="region of interest" description="Disordered" evidence="1">
    <location>
        <begin position="238"/>
        <end position="271"/>
    </location>
</feature>
<sequence length="271" mass="30280">MDLTLKSKSWAGNIYHQFESICHDVDGFMGKDTARSVENNVQSVGTSVKRLYSDVVRDIIPLSQNIAKPEPQSMDGEQATTVDEKQVSENQGYIGNFRSSDASLASDSSYSSAFVENETLFDVSSKAEEEEKEMCQGFLSSDVLDSDFVEKDEIGELVADIGDLNMVTVDLSPDVKQVETNVILNGNFVHAATHGKRNFRYYKKLIQDTLTSQKRLSKEYEHLAIFYGDIEFETSQHFDSKSAPSSSSNSSVHAVRTESLHETSENEWELV</sequence>
<protein>
    <submittedName>
        <fullName evidence="2">Uncharacterized protein</fullName>
    </submittedName>
</protein>
<dbReference type="AlphaFoldDB" id="A0ABD3D051"/>
<comment type="caution">
    <text evidence="2">The sequence shown here is derived from an EMBL/GenBank/DDBJ whole genome shotgun (WGS) entry which is preliminary data.</text>
</comment>
<accession>A0ABD3D051</accession>